<reference evidence="3 4" key="1">
    <citation type="submission" date="2016-10" db="EMBL/GenBank/DDBJ databases">
        <title>Draft genome sequences of four alkaliphilic bacteria belonging to the Anaerobacillus genus.</title>
        <authorList>
            <person name="Bassil N.M."/>
            <person name="Lloyd J.R."/>
        </authorList>
    </citation>
    <scope>NUCLEOTIDE SEQUENCE [LARGE SCALE GENOMIC DNA]</scope>
    <source>
        <strain evidence="3 4">DSM 15340</strain>
    </source>
</reference>
<proteinExistence type="predicted"/>
<keyword evidence="1" id="KW-0472">Membrane</keyword>
<dbReference type="Pfam" id="PF07331">
    <property type="entry name" value="TctB"/>
    <property type="match status" value="1"/>
</dbReference>
<evidence type="ECO:0000313" key="4">
    <source>
        <dbReference type="Proteomes" id="UP000180098"/>
    </source>
</evidence>
<dbReference type="Proteomes" id="UP000180098">
    <property type="component" value="Unassembled WGS sequence"/>
</dbReference>
<protein>
    <recommendedName>
        <fullName evidence="2">DUF1468 domain-containing protein</fullName>
    </recommendedName>
</protein>
<evidence type="ECO:0000256" key="1">
    <source>
        <dbReference type="SAM" id="Phobius"/>
    </source>
</evidence>
<feature type="transmembrane region" description="Helical" evidence="1">
    <location>
        <begin position="113"/>
        <end position="135"/>
    </location>
</feature>
<dbReference type="OrthoDB" id="2971102at2"/>
<keyword evidence="1" id="KW-1133">Transmembrane helix</keyword>
<evidence type="ECO:0000313" key="3">
    <source>
        <dbReference type="EMBL" id="OIJ13843.1"/>
    </source>
</evidence>
<keyword evidence="4" id="KW-1185">Reference proteome</keyword>
<feature type="transmembrane region" description="Helical" evidence="1">
    <location>
        <begin position="7"/>
        <end position="24"/>
    </location>
</feature>
<gene>
    <name evidence="3" type="ORF">BKP35_08690</name>
</gene>
<accession>A0A1S2LP07</accession>
<dbReference type="RefSeq" id="WP_071312953.1">
    <property type="nucleotide sequence ID" value="NZ_MLQQ01000013.1"/>
</dbReference>
<feature type="transmembrane region" description="Helical" evidence="1">
    <location>
        <begin position="36"/>
        <end position="53"/>
    </location>
</feature>
<sequence length="148" mass="16399">MSKINKIISLIFIVIGAFTFLWSFRFPEATSAWPKFFSIILILLAVGLLVDSLKGTKRDESEEDLPSLSEFGMFAVIIGALIVYMLLLNIIGFTILSLLLLAGLLWYTGYRNVIKLGCISVGSTVLITVIFQFLLRVPIPQGVLSNLL</sequence>
<dbReference type="EMBL" id="MLQQ01000013">
    <property type="protein sequence ID" value="OIJ13843.1"/>
    <property type="molecule type" value="Genomic_DNA"/>
</dbReference>
<feature type="transmembrane region" description="Helical" evidence="1">
    <location>
        <begin position="74"/>
        <end position="107"/>
    </location>
</feature>
<feature type="domain" description="DUF1468" evidence="2">
    <location>
        <begin position="7"/>
        <end position="140"/>
    </location>
</feature>
<keyword evidence="1" id="KW-0812">Transmembrane</keyword>
<evidence type="ECO:0000259" key="2">
    <source>
        <dbReference type="Pfam" id="PF07331"/>
    </source>
</evidence>
<organism evidence="3 4">
    <name type="scientific">Anaerobacillus arseniciselenatis</name>
    <dbReference type="NCBI Taxonomy" id="85682"/>
    <lineage>
        <taxon>Bacteria</taxon>
        <taxon>Bacillati</taxon>
        <taxon>Bacillota</taxon>
        <taxon>Bacilli</taxon>
        <taxon>Bacillales</taxon>
        <taxon>Bacillaceae</taxon>
        <taxon>Anaerobacillus</taxon>
    </lineage>
</organism>
<name>A0A1S2LP07_9BACI</name>
<comment type="caution">
    <text evidence="3">The sequence shown here is derived from an EMBL/GenBank/DDBJ whole genome shotgun (WGS) entry which is preliminary data.</text>
</comment>
<dbReference type="AlphaFoldDB" id="A0A1S2LP07"/>
<dbReference type="InterPro" id="IPR009936">
    <property type="entry name" value="DUF1468"/>
</dbReference>